<keyword evidence="1" id="KW-0472">Membrane</keyword>
<keyword evidence="1" id="KW-1133">Transmembrane helix</keyword>
<keyword evidence="1" id="KW-0812">Transmembrane</keyword>
<evidence type="ECO:0000256" key="1">
    <source>
        <dbReference type="SAM" id="Phobius"/>
    </source>
</evidence>
<sequence>MFPPNCRHGIRVVDWHITLFEIVLTIIAILDVAAIIYYASKLFKEKKTFEELHRRSEQQMAELQALQEKGLQVAVPLRLIRKWKKEQQAIDDCEGPSTTTATTQP</sequence>
<feature type="transmembrane region" description="Helical" evidence="1">
    <location>
        <begin position="15"/>
        <end position="39"/>
    </location>
</feature>
<accession>A0ABR1C6L1</accession>
<dbReference type="EMBL" id="JAVFWL010000002">
    <property type="protein sequence ID" value="KAK6733621.1"/>
    <property type="molecule type" value="Genomic_DNA"/>
</dbReference>
<evidence type="ECO:0000313" key="2">
    <source>
        <dbReference type="EMBL" id="KAK6733621.1"/>
    </source>
</evidence>
<gene>
    <name evidence="2" type="primary">Necator_chrII.g5191</name>
    <name evidence="2" type="ORF">RB195_017399</name>
</gene>
<reference evidence="2 3" key="1">
    <citation type="submission" date="2023-08" db="EMBL/GenBank/DDBJ databases">
        <title>A Necator americanus chromosomal reference genome.</title>
        <authorList>
            <person name="Ilik V."/>
            <person name="Petrzelkova K.J."/>
            <person name="Pardy F."/>
            <person name="Fuh T."/>
            <person name="Niatou-Singa F.S."/>
            <person name="Gouil Q."/>
            <person name="Baker L."/>
            <person name="Ritchie M.E."/>
            <person name="Jex A.R."/>
            <person name="Gazzola D."/>
            <person name="Li H."/>
            <person name="Toshio Fujiwara R."/>
            <person name="Zhan B."/>
            <person name="Aroian R.V."/>
            <person name="Pafco B."/>
            <person name="Schwarz E.M."/>
        </authorList>
    </citation>
    <scope>NUCLEOTIDE SEQUENCE [LARGE SCALE GENOMIC DNA]</scope>
    <source>
        <strain evidence="2 3">Aroian</strain>
        <tissue evidence="2">Whole animal</tissue>
    </source>
</reference>
<keyword evidence="3" id="KW-1185">Reference proteome</keyword>
<protein>
    <submittedName>
        <fullName evidence="2">Uncharacterized protein</fullName>
    </submittedName>
</protein>
<organism evidence="2 3">
    <name type="scientific">Necator americanus</name>
    <name type="common">Human hookworm</name>
    <dbReference type="NCBI Taxonomy" id="51031"/>
    <lineage>
        <taxon>Eukaryota</taxon>
        <taxon>Metazoa</taxon>
        <taxon>Ecdysozoa</taxon>
        <taxon>Nematoda</taxon>
        <taxon>Chromadorea</taxon>
        <taxon>Rhabditida</taxon>
        <taxon>Rhabditina</taxon>
        <taxon>Rhabditomorpha</taxon>
        <taxon>Strongyloidea</taxon>
        <taxon>Ancylostomatidae</taxon>
        <taxon>Bunostominae</taxon>
        <taxon>Necator</taxon>
    </lineage>
</organism>
<dbReference type="Proteomes" id="UP001303046">
    <property type="component" value="Unassembled WGS sequence"/>
</dbReference>
<name>A0ABR1C6L1_NECAM</name>
<comment type="caution">
    <text evidence="2">The sequence shown here is derived from an EMBL/GenBank/DDBJ whole genome shotgun (WGS) entry which is preliminary data.</text>
</comment>
<proteinExistence type="predicted"/>
<evidence type="ECO:0000313" key="3">
    <source>
        <dbReference type="Proteomes" id="UP001303046"/>
    </source>
</evidence>